<evidence type="ECO:0000313" key="1">
    <source>
        <dbReference type="EMBL" id="MCH7410933.1"/>
    </source>
</evidence>
<dbReference type="Proteomes" id="UP001165489">
    <property type="component" value="Unassembled WGS sequence"/>
</dbReference>
<accession>A0ABS9V4N0</accession>
<protein>
    <recommendedName>
        <fullName evidence="3">Lipoprotein</fullName>
    </recommendedName>
</protein>
<dbReference type="PROSITE" id="PS51257">
    <property type="entry name" value="PROKAR_LIPOPROTEIN"/>
    <property type="match status" value="1"/>
</dbReference>
<reference evidence="1" key="1">
    <citation type="submission" date="2022-03" db="EMBL/GenBank/DDBJ databases">
        <title>De novo assembled genomes of Belliella spp. (Cyclobacteriaceae) strains.</title>
        <authorList>
            <person name="Szabo A."/>
            <person name="Korponai K."/>
            <person name="Felfoldi T."/>
        </authorList>
    </citation>
    <scope>NUCLEOTIDE SEQUENCE</scope>
    <source>
        <strain evidence="1">DSM 111904</strain>
    </source>
</reference>
<organism evidence="1 2">
    <name type="scientific">Belliella filtrata</name>
    <dbReference type="NCBI Taxonomy" id="2923435"/>
    <lineage>
        <taxon>Bacteria</taxon>
        <taxon>Pseudomonadati</taxon>
        <taxon>Bacteroidota</taxon>
        <taxon>Cytophagia</taxon>
        <taxon>Cytophagales</taxon>
        <taxon>Cyclobacteriaceae</taxon>
        <taxon>Belliella</taxon>
    </lineage>
</organism>
<proteinExistence type="predicted"/>
<sequence>MKNSPKSSCFFLVACIGKLFLIIVIFGTSCASKKIIDAPTSFQGECLQGLSFEESREEFEIEELKAEKPWMDKLDDKSIDMAIALNLVDELESYLNGELSETKKLDLKMHILSRVMRMDLEINALMSAIDCEEEKAEQLATFLDRSLRKRERNLTVAAIVIGATVGVSQGVSVAANDEVGDWLDYFGILGGLTEVILGITILRMENNVDIEHPKNVLRDVYEGDSRPSYFPPSVWYYFNSERNNEENVSLKNQLIKRWEAYNLNYSGMSVMLDDGGIYTSDLLKIRSEMLDQVESQIALINKDLLHFLTRIESY</sequence>
<name>A0ABS9V4N0_9BACT</name>
<evidence type="ECO:0008006" key="3">
    <source>
        <dbReference type="Google" id="ProtNLM"/>
    </source>
</evidence>
<dbReference type="EMBL" id="JAKZGP010000051">
    <property type="protein sequence ID" value="MCH7410933.1"/>
    <property type="molecule type" value="Genomic_DNA"/>
</dbReference>
<comment type="caution">
    <text evidence="1">The sequence shown here is derived from an EMBL/GenBank/DDBJ whole genome shotgun (WGS) entry which is preliminary data.</text>
</comment>
<keyword evidence="2" id="KW-1185">Reference proteome</keyword>
<evidence type="ECO:0000313" key="2">
    <source>
        <dbReference type="Proteomes" id="UP001165489"/>
    </source>
</evidence>
<gene>
    <name evidence="1" type="ORF">MM239_16105</name>
</gene>